<dbReference type="Proteomes" id="UP000193067">
    <property type="component" value="Unassembled WGS sequence"/>
</dbReference>
<name>A0A1Y2ICS8_TRAC3</name>
<dbReference type="AlphaFoldDB" id="A0A1Y2ICS8"/>
<proteinExistence type="predicted"/>
<dbReference type="GO" id="GO:0004029">
    <property type="term" value="F:aldehyde dehydrogenase (NAD+) activity"/>
    <property type="evidence" value="ECO:0007669"/>
    <property type="project" value="TreeGrafter"/>
</dbReference>
<dbReference type="InterPro" id="IPR001509">
    <property type="entry name" value="Epimerase_deHydtase"/>
</dbReference>
<dbReference type="EMBL" id="KZ084140">
    <property type="protein sequence ID" value="OSC98272.1"/>
    <property type="molecule type" value="Genomic_DNA"/>
</dbReference>
<evidence type="ECO:0000259" key="1">
    <source>
        <dbReference type="Pfam" id="PF01370"/>
    </source>
</evidence>
<evidence type="ECO:0000313" key="2">
    <source>
        <dbReference type="EMBL" id="OSC98272.1"/>
    </source>
</evidence>
<organism evidence="2 3">
    <name type="scientific">Trametes coccinea (strain BRFM310)</name>
    <name type="common">Pycnoporus coccineus</name>
    <dbReference type="NCBI Taxonomy" id="1353009"/>
    <lineage>
        <taxon>Eukaryota</taxon>
        <taxon>Fungi</taxon>
        <taxon>Dikarya</taxon>
        <taxon>Basidiomycota</taxon>
        <taxon>Agaricomycotina</taxon>
        <taxon>Agaricomycetes</taxon>
        <taxon>Polyporales</taxon>
        <taxon>Polyporaceae</taxon>
        <taxon>Trametes</taxon>
    </lineage>
</organism>
<dbReference type="SUPFAM" id="SSF51735">
    <property type="entry name" value="NAD(P)-binding Rossmann-fold domains"/>
    <property type="match status" value="1"/>
</dbReference>
<dbReference type="Pfam" id="PF01370">
    <property type="entry name" value="Epimerase"/>
    <property type="match status" value="1"/>
</dbReference>
<dbReference type="PANTHER" id="PTHR48079">
    <property type="entry name" value="PROTEIN YEEZ"/>
    <property type="match status" value="1"/>
</dbReference>
<dbReference type="GO" id="GO:0005737">
    <property type="term" value="C:cytoplasm"/>
    <property type="evidence" value="ECO:0007669"/>
    <property type="project" value="TreeGrafter"/>
</dbReference>
<gene>
    <name evidence="2" type="ORF">PYCCODRAFT_1480739</name>
</gene>
<keyword evidence="3" id="KW-1185">Reference proteome</keyword>
<dbReference type="InterPro" id="IPR051783">
    <property type="entry name" value="NAD(P)-dependent_oxidoreduct"/>
</dbReference>
<accession>A0A1Y2ICS8</accession>
<evidence type="ECO:0000313" key="3">
    <source>
        <dbReference type="Proteomes" id="UP000193067"/>
    </source>
</evidence>
<protein>
    <submittedName>
        <fullName evidence="2">NAD-P-binding protein</fullName>
    </submittedName>
</protein>
<dbReference type="STRING" id="1353009.A0A1Y2ICS8"/>
<dbReference type="OrthoDB" id="10262413at2759"/>
<sequence length="353" mass="37949">MSKVTILLTGATGYIGGSILQGLLQHPDAKRFEISTLIRDSAKAKILEETFGVKTTLGSIADQDKLTALAENAHIVIHTADSSDNVDAMKAILKGLKVRHEKSGDVPHLVHTSGTGVLIDFAKGEHASSPILSDVDQKALDAIPPDAFHRSVELLAIEADEKDGYVRTHIVSPAVIYGLGHGPLFDAGIANPFTFAILVFVRAALKRGNVGVEGKGASIWQSVHIDDLVDLYIRVVDAIVSDPGKISHGRAGYFIAENGGQTMAELLQSIAEGLFALGRISSPTLVPYAPGEAGQYLVNQFIADVLFSNSRCKAERARRELGWNPKYTSRDFLDIIKSEVKEYVKKADAAKAD</sequence>
<reference evidence="2 3" key="1">
    <citation type="journal article" date="2015" name="Biotechnol. Biofuels">
        <title>Enhanced degradation of softwood versus hardwood by the white-rot fungus Pycnoporus coccineus.</title>
        <authorList>
            <person name="Couturier M."/>
            <person name="Navarro D."/>
            <person name="Chevret D."/>
            <person name="Henrissat B."/>
            <person name="Piumi F."/>
            <person name="Ruiz-Duenas F.J."/>
            <person name="Martinez A.T."/>
            <person name="Grigoriev I.V."/>
            <person name="Riley R."/>
            <person name="Lipzen A."/>
            <person name="Berrin J.G."/>
            <person name="Master E.R."/>
            <person name="Rosso M.N."/>
        </authorList>
    </citation>
    <scope>NUCLEOTIDE SEQUENCE [LARGE SCALE GENOMIC DNA]</scope>
    <source>
        <strain evidence="2 3">BRFM310</strain>
    </source>
</reference>
<dbReference type="PANTHER" id="PTHR48079:SF6">
    <property type="entry name" value="NAD(P)-BINDING DOMAIN-CONTAINING PROTEIN-RELATED"/>
    <property type="match status" value="1"/>
</dbReference>
<dbReference type="Gene3D" id="3.40.50.720">
    <property type="entry name" value="NAD(P)-binding Rossmann-like Domain"/>
    <property type="match status" value="1"/>
</dbReference>
<feature type="domain" description="NAD-dependent epimerase/dehydratase" evidence="1">
    <location>
        <begin position="6"/>
        <end position="241"/>
    </location>
</feature>
<dbReference type="InterPro" id="IPR036291">
    <property type="entry name" value="NAD(P)-bd_dom_sf"/>
</dbReference>